<protein>
    <submittedName>
        <fullName evidence="2">Branched-chain alpha-keto acid dehydrogenase subunit E2</fullName>
    </submittedName>
</protein>
<dbReference type="CDD" id="cd06849">
    <property type="entry name" value="lipoyl_domain"/>
    <property type="match status" value="1"/>
</dbReference>
<evidence type="ECO:0000313" key="2">
    <source>
        <dbReference type="EMBL" id="QDU43205.1"/>
    </source>
</evidence>
<sequence length="79" mass="8215">MAVAIVVPPLGLEGQPLQVSLWFVDVGQEVLAGDRLVEVMLPGMTFDISATCNGTLAAIDVREGASIAEGETLGRIHPA</sequence>
<dbReference type="SUPFAM" id="SSF51230">
    <property type="entry name" value="Single hybrid motif"/>
    <property type="match status" value="1"/>
</dbReference>
<gene>
    <name evidence="2" type="ORF">Mal52_16770</name>
</gene>
<dbReference type="AlphaFoldDB" id="A0A517ZLA3"/>
<feature type="domain" description="Lipoyl-binding" evidence="1">
    <location>
        <begin position="7"/>
        <end position="76"/>
    </location>
</feature>
<dbReference type="InterPro" id="IPR011053">
    <property type="entry name" value="Single_hybrid_motif"/>
</dbReference>
<keyword evidence="3" id="KW-1185">Reference proteome</keyword>
<dbReference type="EMBL" id="CP036276">
    <property type="protein sequence ID" value="QDU43205.1"/>
    <property type="molecule type" value="Genomic_DNA"/>
</dbReference>
<accession>A0A517ZLA3</accession>
<dbReference type="InterPro" id="IPR000089">
    <property type="entry name" value="Biotin_lipoyl"/>
</dbReference>
<proteinExistence type="predicted"/>
<dbReference type="Gene3D" id="2.40.50.100">
    <property type="match status" value="1"/>
</dbReference>
<evidence type="ECO:0000313" key="3">
    <source>
        <dbReference type="Proteomes" id="UP000319383"/>
    </source>
</evidence>
<evidence type="ECO:0000259" key="1">
    <source>
        <dbReference type="Pfam" id="PF00364"/>
    </source>
</evidence>
<reference evidence="2 3" key="1">
    <citation type="submission" date="2019-02" db="EMBL/GenBank/DDBJ databases">
        <title>Deep-cultivation of Planctomycetes and their phenomic and genomic characterization uncovers novel biology.</title>
        <authorList>
            <person name="Wiegand S."/>
            <person name="Jogler M."/>
            <person name="Boedeker C."/>
            <person name="Pinto D."/>
            <person name="Vollmers J."/>
            <person name="Rivas-Marin E."/>
            <person name="Kohn T."/>
            <person name="Peeters S.H."/>
            <person name="Heuer A."/>
            <person name="Rast P."/>
            <person name="Oberbeckmann S."/>
            <person name="Bunk B."/>
            <person name="Jeske O."/>
            <person name="Meyerdierks A."/>
            <person name="Storesund J.E."/>
            <person name="Kallscheuer N."/>
            <person name="Luecker S."/>
            <person name="Lage O.M."/>
            <person name="Pohl T."/>
            <person name="Merkel B.J."/>
            <person name="Hornburger P."/>
            <person name="Mueller R.-W."/>
            <person name="Bruemmer F."/>
            <person name="Labrenz M."/>
            <person name="Spormann A.M."/>
            <person name="Op den Camp H."/>
            <person name="Overmann J."/>
            <person name="Amann R."/>
            <person name="Jetten M.S.M."/>
            <person name="Mascher T."/>
            <person name="Medema M.H."/>
            <person name="Devos D.P."/>
            <person name="Kaster A.-K."/>
            <person name="Ovreas L."/>
            <person name="Rohde M."/>
            <person name="Galperin M.Y."/>
            <person name="Jogler C."/>
        </authorList>
    </citation>
    <scope>NUCLEOTIDE SEQUENCE [LARGE SCALE GENOMIC DNA]</scope>
    <source>
        <strain evidence="2 3">Mal52</strain>
    </source>
</reference>
<dbReference type="KEGG" id="sdyn:Mal52_16770"/>
<name>A0A517ZLA3_9PLAN</name>
<dbReference type="OrthoDB" id="292232at2"/>
<dbReference type="RefSeq" id="WP_145375344.1">
    <property type="nucleotide sequence ID" value="NZ_CP036270.1"/>
</dbReference>
<organism evidence="2 3">
    <name type="scientific">Symmachiella dynata</name>
    <dbReference type="NCBI Taxonomy" id="2527995"/>
    <lineage>
        <taxon>Bacteria</taxon>
        <taxon>Pseudomonadati</taxon>
        <taxon>Planctomycetota</taxon>
        <taxon>Planctomycetia</taxon>
        <taxon>Planctomycetales</taxon>
        <taxon>Planctomycetaceae</taxon>
        <taxon>Symmachiella</taxon>
    </lineage>
</organism>
<dbReference type="Proteomes" id="UP000319383">
    <property type="component" value="Chromosome"/>
</dbReference>
<dbReference type="Pfam" id="PF00364">
    <property type="entry name" value="Biotin_lipoyl"/>
    <property type="match status" value="1"/>
</dbReference>